<comment type="caution">
    <text evidence="1">The sequence shown here is derived from an EMBL/GenBank/DDBJ whole genome shotgun (WGS) entry which is preliminary data.</text>
</comment>
<name>A0ABV2L998_9HYPH</name>
<dbReference type="RefSeq" id="WP_238280417.1">
    <property type="nucleotide sequence ID" value="NZ_BPQL01000085.1"/>
</dbReference>
<proteinExistence type="predicted"/>
<sequence>MAAQASPIATDSMPRVPRSMRVDPARYLVPDDVPQSILDNWQSMLDEAETTRLAQQLQYEARLASSQKHALKLRGIVMDASMMSHDLIALAYLFDKALIDDADADSNLLKASHLVVDVMKTIAARLEALDDRAGLASEEARL</sequence>
<dbReference type="Proteomes" id="UP001549145">
    <property type="component" value="Unassembled WGS sequence"/>
</dbReference>
<reference evidence="1 2" key="1">
    <citation type="submission" date="2024-06" db="EMBL/GenBank/DDBJ databases">
        <title>Genomic Encyclopedia of Type Strains, Phase IV (KMG-IV): sequencing the most valuable type-strain genomes for metagenomic binning, comparative biology and taxonomic classification.</title>
        <authorList>
            <person name="Goeker M."/>
        </authorList>
    </citation>
    <scope>NUCLEOTIDE SEQUENCE [LARGE SCALE GENOMIC DNA]</scope>
    <source>
        <strain evidence="1 2">DSM 21331</strain>
    </source>
</reference>
<protein>
    <submittedName>
        <fullName evidence="1">Uncharacterized protein</fullName>
    </submittedName>
</protein>
<organism evidence="1 2">
    <name type="scientific">Methylobacterium goesingense</name>
    <dbReference type="NCBI Taxonomy" id="243690"/>
    <lineage>
        <taxon>Bacteria</taxon>
        <taxon>Pseudomonadati</taxon>
        <taxon>Pseudomonadota</taxon>
        <taxon>Alphaproteobacteria</taxon>
        <taxon>Hyphomicrobiales</taxon>
        <taxon>Methylobacteriaceae</taxon>
        <taxon>Methylobacterium</taxon>
    </lineage>
</organism>
<keyword evidence="2" id="KW-1185">Reference proteome</keyword>
<gene>
    <name evidence="1" type="ORF">ABID43_003983</name>
</gene>
<evidence type="ECO:0000313" key="1">
    <source>
        <dbReference type="EMBL" id="MET3694421.1"/>
    </source>
</evidence>
<accession>A0ABV2L998</accession>
<dbReference type="EMBL" id="JBEPMM010000014">
    <property type="protein sequence ID" value="MET3694421.1"/>
    <property type="molecule type" value="Genomic_DNA"/>
</dbReference>
<evidence type="ECO:0000313" key="2">
    <source>
        <dbReference type="Proteomes" id="UP001549145"/>
    </source>
</evidence>